<keyword evidence="4" id="KW-0804">Transcription</keyword>
<evidence type="ECO:0000256" key="1">
    <source>
        <dbReference type="ARBA" id="ARBA00009437"/>
    </source>
</evidence>
<feature type="domain" description="HTH lysR-type" evidence="5">
    <location>
        <begin position="1"/>
        <end position="59"/>
    </location>
</feature>
<keyword evidence="2" id="KW-0805">Transcription regulation</keyword>
<dbReference type="GO" id="GO:0008800">
    <property type="term" value="F:beta-lactamase activity"/>
    <property type="evidence" value="ECO:0007669"/>
    <property type="project" value="InterPro"/>
</dbReference>
<dbReference type="Gene3D" id="3.40.710.10">
    <property type="entry name" value="DD-peptidase/beta-lactamase superfamily"/>
    <property type="match status" value="1"/>
</dbReference>
<evidence type="ECO:0000259" key="5">
    <source>
        <dbReference type="PROSITE" id="PS50931"/>
    </source>
</evidence>
<dbReference type="GO" id="GO:0030655">
    <property type="term" value="P:beta-lactam antibiotic catabolic process"/>
    <property type="evidence" value="ECO:0007669"/>
    <property type="project" value="InterPro"/>
</dbReference>
<dbReference type="RefSeq" id="WP_094406282.1">
    <property type="nucleotide sequence ID" value="NZ_NMVO01000016.1"/>
</dbReference>
<evidence type="ECO:0000256" key="4">
    <source>
        <dbReference type="ARBA" id="ARBA00023163"/>
    </source>
</evidence>
<dbReference type="AlphaFoldDB" id="A0A255G8N7"/>
<sequence>MDLLKHLRYFVAVARTEHIGRAAEELDLAQPALSQRVKALEAHLGVPLVEKAGRGIRLTHAGHRVAERAAAVVDSADGLANGLVDADADAIPVGVPATLTPARLHAMATALDQALTPRNCVLQPIPAAERGAALRAGRIAAALLPTPAAGDLSLPLGIALPPRHPLAGMPALHPSDLSEHRLLILDEDAGLREVLTAELDRHGYDPGGCVWDTPPTAALARALAGEPCLTDPRHALDGGLHWVPLVGLDVRRRLNLVWRAGTGPGEPSRAVAALAATLEGDVAPRSTPRPSQPAATVAQIRDVWRAVGVVGGLHARDLRSGAMLAVDADDAWPMASVAKVPLGIALHRAADAGLLGLDQALTLRPDGRTSGTTGISAMADPVRLSLRDALYLALTISDNAAADAIWDTLGADRVQHLLRQVLPPDQVRLGEATRDLYDRLTFGGSLDGPYACRATAAGATRMLELIWSDQAASPAACAAIRDLMRRQVWAHRLASGFPAADLEVAGKTGTAGDHRHEIGVVSYPDGRRYAVAVFTRLQQETPHHRWDWAISETARLAVNALRRRDSDD</sequence>
<dbReference type="SUPFAM" id="SSF53850">
    <property type="entry name" value="Periplasmic binding protein-like II"/>
    <property type="match status" value="1"/>
</dbReference>
<reference evidence="6 7" key="1">
    <citation type="submission" date="2017-07" db="EMBL/GenBank/DDBJ databases">
        <title>Draft whole genome sequences of clinical Proprionibacteriaceae strains.</title>
        <authorList>
            <person name="Bernier A.-M."/>
            <person name="Bernard K."/>
            <person name="Domingo M.-C."/>
        </authorList>
    </citation>
    <scope>NUCLEOTIDE SEQUENCE [LARGE SCALE GENOMIC DNA]</scope>
    <source>
        <strain evidence="6 7">NML 030167</strain>
    </source>
</reference>
<dbReference type="InterPro" id="IPR005119">
    <property type="entry name" value="LysR_subst-bd"/>
</dbReference>
<dbReference type="GO" id="GO:0032993">
    <property type="term" value="C:protein-DNA complex"/>
    <property type="evidence" value="ECO:0007669"/>
    <property type="project" value="TreeGrafter"/>
</dbReference>
<accession>A0A255G8N7</accession>
<comment type="similarity">
    <text evidence="1">Belongs to the LysR transcriptional regulatory family.</text>
</comment>
<dbReference type="InterPro" id="IPR000847">
    <property type="entry name" value="LysR_HTH_N"/>
</dbReference>
<dbReference type="Pfam" id="PF13354">
    <property type="entry name" value="Beta-lactamase2"/>
    <property type="match status" value="1"/>
</dbReference>
<dbReference type="InterPro" id="IPR012338">
    <property type="entry name" value="Beta-lactam/transpept-like"/>
</dbReference>
<dbReference type="GO" id="GO:0003677">
    <property type="term" value="F:DNA binding"/>
    <property type="evidence" value="ECO:0007669"/>
    <property type="project" value="UniProtKB-KW"/>
</dbReference>
<dbReference type="PANTHER" id="PTHR30346:SF17">
    <property type="entry name" value="LYSR FAMILY TRANSCRIPTIONAL REGULATOR"/>
    <property type="match status" value="1"/>
</dbReference>
<gene>
    <name evidence="6" type="ORF">CGZ94_16360</name>
</gene>
<dbReference type="Pfam" id="PF00126">
    <property type="entry name" value="HTH_1"/>
    <property type="match status" value="1"/>
</dbReference>
<dbReference type="GO" id="GO:0003700">
    <property type="term" value="F:DNA-binding transcription factor activity"/>
    <property type="evidence" value="ECO:0007669"/>
    <property type="project" value="InterPro"/>
</dbReference>
<organism evidence="6 7">
    <name type="scientific">Enemella evansiae</name>
    <dbReference type="NCBI Taxonomy" id="2016499"/>
    <lineage>
        <taxon>Bacteria</taxon>
        <taxon>Bacillati</taxon>
        <taxon>Actinomycetota</taxon>
        <taxon>Actinomycetes</taxon>
        <taxon>Propionibacteriales</taxon>
        <taxon>Propionibacteriaceae</taxon>
        <taxon>Enemella</taxon>
    </lineage>
</organism>
<dbReference type="Gene3D" id="1.10.10.10">
    <property type="entry name" value="Winged helix-like DNA-binding domain superfamily/Winged helix DNA-binding domain"/>
    <property type="match status" value="1"/>
</dbReference>
<dbReference type="InterPro" id="IPR045155">
    <property type="entry name" value="Beta-lactam_cat"/>
</dbReference>
<dbReference type="SUPFAM" id="SSF46785">
    <property type="entry name" value="Winged helix' DNA-binding domain"/>
    <property type="match status" value="1"/>
</dbReference>
<keyword evidence="3" id="KW-0238">DNA-binding</keyword>
<dbReference type="PRINTS" id="PR00039">
    <property type="entry name" value="HTHLYSR"/>
</dbReference>
<dbReference type="FunFam" id="1.10.10.10:FF:000001">
    <property type="entry name" value="LysR family transcriptional regulator"/>
    <property type="match status" value="1"/>
</dbReference>
<comment type="caution">
    <text evidence="6">The sequence shown here is derived from an EMBL/GenBank/DDBJ whole genome shotgun (WGS) entry which is preliminary data.</text>
</comment>
<evidence type="ECO:0000313" key="7">
    <source>
        <dbReference type="Proteomes" id="UP000215896"/>
    </source>
</evidence>
<evidence type="ECO:0000256" key="2">
    <source>
        <dbReference type="ARBA" id="ARBA00023015"/>
    </source>
</evidence>
<proteinExistence type="inferred from homology"/>
<dbReference type="InterPro" id="IPR036388">
    <property type="entry name" value="WH-like_DNA-bd_sf"/>
</dbReference>
<evidence type="ECO:0000256" key="3">
    <source>
        <dbReference type="ARBA" id="ARBA00023125"/>
    </source>
</evidence>
<dbReference type="Proteomes" id="UP000215896">
    <property type="component" value="Unassembled WGS sequence"/>
</dbReference>
<dbReference type="Pfam" id="PF03466">
    <property type="entry name" value="LysR_substrate"/>
    <property type="match status" value="1"/>
</dbReference>
<name>A0A255G8N7_9ACTN</name>
<dbReference type="PROSITE" id="PS50931">
    <property type="entry name" value="HTH_LYSR"/>
    <property type="match status" value="1"/>
</dbReference>
<dbReference type="EMBL" id="NMVO01000016">
    <property type="protein sequence ID" value="OYO10583.1"/>
    <property type="molecule type" value="Genomic_DNA"/>
</dbReference>
<evidence type="ECO:0000313" key="6">
    <source>
        <dbReference type="EMBL" id="OYO10583.1"/>
    </source>
</evidence>
<dbReference type="PANTHER" id="PTHR30346">
    <property type="entry name" value="TRANSCRIPTIONAL DUAL REGULATOR HCAR-RELATED"/>
    <property type="match status" value="1"/>
</dbReference>
<dbReference type="OrthoDB" id="3181812at2"/>
<dbReference type="CDD" id="cd05466">
    <property type="entry name" value="PBP2_LTTR_substrate"/>
    <property type="match status" value="1"/>
</dbReference>
<protein>
    <recommendedName>
        <fullName evidence="5">HTH lysR-type domain-containing protein</fullName>
    </recommendedName>
</protein>
<dbReference type="InterPro" id="IPR036390">
    <property type="entry name" value="WH_DNA-bd_sf"/>
</dbReference>
<dbReference type="SUPFAM" id="SSF56601">
    <property type="entry name" value="beta-lactamase/transpeptidase-like"/>
    <property type="match status" value="1"/>
</dbReference>
<keyword evidence="7" id="KW-1185">Reference proteome</keyword>
<dbReference type="Gene3D" id="3.40.190.10">
    <property type="entry name" value="Periplasmic binding protein-like II"/>
    <property type="match status" value="2"/>
</dbReference>